<dbReference type="InterPro" id="IPR017853">
    <property type="entry name" value="GH"/>
</dbReference>
<dbReference type="Pfam" id="PF00722">
    <property type="entry name" value="Glyco_hydro_16"/>
    <property type="match status" value="1"/>
</dbReference>
<dbReference type="Gene3D" id="2.60.120.200">
    <property type="match status" value="1"/>
</dbReference>
<dbReference type="InterPro" id="IPR036881">
    <property type="entry name" value="Glyco_hydro_3_C_sf"/>
</dbReference>
<evidence type="ECO:0000256" key="2">
    <source>
        <dbReference type="ARBA" id="ARBA00022801"/>
    </source>
</evidence>
<feature type="signal peptide" evidence="3">
    <location>
        <begin position="1"/>
        <end position="26"/>
    </location>
</feature>
<dbReference type="PROSITE" id="PS51257">
    <property type="entry name" value="PROKAR_LIPOPROTEIN"/>
    <property type="match status" value="1"/>
</dbReference>
<dbReference type="EMBL" id="CP029347">
    <property type="protein sequence ID" value="AWL11389.1"/>
    <property type="molecule type" value="Genomic_DNA"/>
</dbReference>
<protein>
    <submittedName>
        <fullName evidence="5">Beta-glucosidase</fullName>
        <ecNumber evidence="5">3.2.1.21</ecNumber>
    </submittedName>
</protein>
<dbReference type="PANTHER" id="PTHR30620">
    <property type="entry name" value="PERIPLASMIC BETA-GLUCOSIDASE-RELATED"/>
    <property type="match status" value="1"/>
</dbReference>
<dbReference type="SUPFAM" id="SSF51445">
    <property type="entry name" value="(Trans)glycosidases"/>
    <property type="match status" value="1"/>
</dbReference>
<sequence>MKTMRLLALSGAVLIGLAGCSPVAQKSAELWQPVNSKVEAQPDIEEQVDALLKRMTLEQKVAQVIQPEIRDITVEDMRRYGFGSFLNGGGAYPDNNKNAAIEDWIELAEAMREASMDDSLDGIAIPTMWGTDAVHGHNNVKGATIFPHNIGLGAADDAAMMEKIARVTALETRATGIDWIFAPTVAVAENPRWGRTYESYSLDPQLVKRYAAAVVRGMQESPGGERFSDNDVISTVKHFVGDGGTLGGDDQGNNVNTEEDLYHIHAQGYVGGLSAGAQSVMASFNSWHGKKIHGSHYLLTEVLKEKMGFDGFVVGDWNGHGQIEGCENHNCPDAMNAGLDVYMVPTDAWKPLFENLVRQVREGVIAQERLDDAVRRVLRVKFRAGLFERKQQEVVKNTPDKSLIGHQEHRALARAAVRKSLVLLKNDSQLLPLDPTQRILVAGGGADNIGQQSGGWSITWQGTGNTNADFPGGSSIFDGIERQVKAAGGEAILSPQGEYQEAPDVAIVVFGEQPYAEGNGDLDSLEFDRGIKKDLALLKRLKASGVPVVSVFLSGRPMWVNPELNQSDAFVAAWLPGSEGEGVADVLLTDATGEVQHDFVGSLPFPWPASPYQFNNSKEPESPLFELGYGLTYDDKSRVGNDLNEDVGQDANLATSKAIFERSVQSPWTLQIGSINERQTVSSSVVTTPVMVLETMDRRVQEDARTLSFTAREAGLMMFSSPFPSDWRSYHEASGYFSLDLQVLSQGQGPLKAALACGETCSQWFDLGAEVKGDEWQTLTLPLQCLDSVRMSNVFTAFALKAQDGWKVNVSDIKLTTEPSGEAQTLDCPSKGQFKDLVWQDEFDGTRLDASKWSFEVNCWGGGNDEQQCYTNSQNNLKVSNGQLEIIARKGDAVGTTLPDEHPDYDPSQTRTLPYSSARIRSKGKGDWQYGRVEVRAKLPAGQGVWPAIWMLPTDWSYGGWAASGEIDIMEAVNLGTPSDRSGAERGETQRRVFGSLHFGGEWPDNTHLTNAYVFESAVTPVDAFNVYAIEWEQDEIRWYVNDTHYATIGADQWYSGGKTPQSLAATAPFDQPFHLILNLAIGGKWPEEKNQTGVDATGFPKTMWVDYVRVYQ</sequence>
<dbReference type="GO" id="GO:0009251">
    <property type="term" value="P:glucan catabolic process"/>
    <property type="evidence" value="ECO:0007669"/>
    <property type="project" value="TreeGrafter"/>
</dbReference>
<dbReference type="Gene3D" id="3.20.20.300">
    <property type="entry name" value="Glycoside hydrolase, family 3, N-terminal domain"/>
    <property type="match status" value="1"/>
</dbReference>
<dbReference type="InterPro" id="IPR041443">
    <property type="entry name" value="Exop_C"/>
</dbReference>
<keyword evidence="6" id="KW-1185">Reference proteome</keyword>
<reference evidence="5 6" key="1">
    <citation type="submission" date="2018-05" db="EMBL/GenBank/DDBJ databases">
        <title>Salinimonas sp. HMF8227 Genome sequencing and assembly.</title>
        <authorList>
            <person name="Kang H."/>
            <person name="Kang J."/>
            <person name="Cha I."/>
            <person name="Kim H."/>
            <person name="Joh K."/>
        </authorList>
    </citation>
    <scope>NUCLEOTIDE SEQUENCE [LARGE SCALE GENOMIC DNA]</scope>
    <source>
        <strain evidence="5 6">HMF8227</strain>
    </source>
</reference>
<evidence type="ECO:0000313" key="5">
    <source>
        <dbReference type="EMBL" id="AWL11389.1"/>
    </source>
</evidence>
<dbReference type="InterPro" id="IPR051915">
    <property type="entry name" value="Cellulose_Degrad_GH3"/>
</dbReference>
<dbReference type="PROSITE" id="PS51762">
    <property type="entry name" value="GH16_2"/>
    <property type="match status" value="1"/>
</dbReference>
<dbReference type="InterPro" id="IPR036962">
    <property type="entry name" value="Glyco_hydro_3_N_sf"/>
</dbReference>
<dbReference type="PANTHER" id="PTHR30620:SF77">
    <property type="entry name" value="LYSOSOMAL BETA GLUCOSIDASE-LIKE"/>
    <property type="match status" value="1"/>
</dbReference>
<accession>A0A2S2E1B9</accession>
<dbReference type="AlphaFoldDB" id="A0A2S2E1B9"/>
<dbReference type="InterPro" id="IPR000757">
    <property type="entry name" value="Beta-glucanase-like"/>
</dbReference>
<dbReference type="Gene3D" id="2.60.120.430">
    <property type="entry name" value="Galactose-binding lectin"/>
    <property type="match status" value="1"/>
</dbReference>
<dbReference type="InterPro" id="IPR002772">
    <property type="entry name" value="Glyco_hydro_3_C"/>
</dbReference>
<dbReference type="PRINTS" id="PR00133">
    <property type="entry name" value="GLHYDRLASE3"/>
</dbReference>
<keyword evidence="2 5" id="KW-0378">Hydrolase</keyword>
<evidence type="ECO:0000256" key="1">
    <source>
        <dbReference type="ARBA" id="ARBA00006865"/>
    </source>
</evidence>
<dbReference type="Pfam" id="PF18559">
    <property type="entry name" value="Exop_C"/>
    <property type="match status" value="1"/>
</dbReference>
<feature type="chain" id="PRO_5015595757" evidence="3">
    <location>
        <begin position="27"/>
        <end position="1113"/>
    </location>
</feature>
<dbReference type="EC" id="3.2.1.21" evidence="5"/>
<organism evidence="5 6">
    <name type="scientific">Saliniradius amylolyticus</name>
    <dbReference type="NCBI Taxonomy" id="2183582"/>
    <lineage>
        <taxon>Bacteria</taxon>
        <taxon>Pseudomonadati</taxon>
        <taxon>Pseudomonadota</taxon>
        <taxon>Gammaproteobacteria</taxon>
        <taxon>Alteromonadales</taxon>
        <taxon>Alteromonadaceae</taxon>
        <taxon>Saliniradius</taxon>
    </lineage>
</organism>
<dbReference type="CDD" id="cd08023">
    <property type="entry name" value="GH16_laminarinase_like"/>
    <property type="match status" value="1"/>
</dbReference>
<evidence type="ECO:0000259" key="4">
    <source>
        <dbReference type="PROSITE" id="PS51762"/>
    </source>
</evidence>
<dbReference type="Proteomes" id="UP000245728">
    <property type="component" value="Chromosome"/>
</dbReference>
<dbReference type="KEGG" id="salh:HMF8227_00894"/>
<evidence type="ECO:0000313" key="6">
    <source>
        <dbReference type="Proteomes" id="UP000245728"/>
    </source>
</evidence>
<evidence type="ECO:0000256" key="3">
    <source>
        <dbReference type="SAM" id="SignalP"/>
    </source>
</evidence>
<name>A0A2S2E1B9_9ALTE</name>
<comment type="similarity">
    <text evidence="1">Belongs to the glycosyl hydrolase 16 family.</text>
</comment>
<gene>
    <name evidence="5" type="primary">bglX</name>
    <name evidence="5" type="ORF">HMF8227_00894</name>
</gene>
<proteinExistence type="inferred from homology"/>
<dbReference type="Pfam" id="PF01915">
    <property type="entry name" value="Glyco_hydro_3_C"/>
    <property type="match status" value="1"/>
</dbReference>
<keyword evidence="5" id="KW-0326">Glycosidase</keyword>
<dbReference type="InterPro" id="IPR001764">
    <property type="entry name" value="Glyco_hydro_3_N"/>
</dbReference>
<dbReference type="RefSeq" id="WP_162558495.1">
    <property type="nucleotide sequence ID" value="NZ_CP029347.1"/>
</dbReference>
<dbReference type="InterPro" id="IPR013320">
    <property type="entry name" value="ConA-like_dom_sf"/>
</dbReference>
<feature type="domain" description="GH16" evidence="4">
    <location>
        <begin position="774"/>
        <end position="1113"/>
    </location>
</feature>
<keyword evidence="3" id="KW-0732">Signal</keyword>
<dbReference type="Pfam" id="PF00933">
    <property type="entry name" value="Glyco_hydro_3"/>
    <property type="match status" value="1"/>
</dbReference>
<dbReference type="SUPFAM" id="SSF52279">
    <property type="entry name" value="Beta-D-glucan exohydrolase, C-terminal domain"/>
    <property type="match status" value="1"/>
</dbReference>
<dbReference type="GO" id="GO:0008422">
    <property type="term" value="F:beta-glucosidase activity"/>
    <property type="evidence" value="ECO:0007669"/>
    <property type="project" value="UniProtKB-EC"/>
</dbReference>
<dbReference type="Gene3D" id="3.40.50.1700">
    <property type="entry name" value="Glycoside hydrolase family 3 C-terminal domain"/>
    <property type="match status" value="1"/>
</dbReference>
<dbReference type="SUPFAM" id="SSF49899">
    <property type="entry name" value="Concanavalin A-like lectins/glucanases"/>
    <property type="match status" value="1"/>
</dbReference>